<dbReference type="InterPro" id="IPR025827">
    <property type="entry name" value="Zn_ribbon_recom_dom"/>
</dbReference>
<proteinExistence type="predicted"/>
<dbReference type="Pfam" id="PF13408">
    <property type="entry name" value="Zn_ribbon_recom"/>
    <property type="match status" value="1"/>
</dbReference>
<dbReference type="SUPFAM" id="SSF53041">
    <property type="entry name" value="Resolvase-like"/>
    <property type="match status" value="1"/>
</dbReference>
<evidence type="ECO:0000256" key="3">
    <source>
        <dbReference type="ARBA" id="ARBA00023172"/>
    </source>
</evidence>
<dbReference type="RefSeq" id="WP_187967342.1">
    <property type="nucleotide sequence ID" value="NZ_JACVDC010000096.1"/>
</dbReference>
<dbReference type="EMBL" id="JACVDC010000096">
    <property type="protein sequence ID" value="MBC9798218.1"/>
    <property type="molecule type" value="Genomic_DNA"/>
</dbReference>
<dbReference type="PROSITE" id="PS51736">
    <property type="entry name" value="RECOMBINASES_3"/>
    <property type="match status" value="1"/>
</dbReference>
<dbReference type="GO" id="GO:0000150">
    <property type="term" value="F:DNA strand exchange activity"/>
    <property type="evidence" value="ECO:0007669"/>
    <property type="project" value="InterPro"/>
</dbReference>
<protein>
    <submittedName>
        <fullName evidence="9">Recombinase family protein</fullName>
    </submittedName>
</protein>
<accession>A0A926Q442</accession>
<gene>
    <name evidence="9" type="ORF">IBL28_19780</name>
</gene>
<feature type="domain" description="Resolvase/invertase-type recombinase catalytic" evidence="7">
    <location>
        <begin position="4"/>
        <end position="152"/>
    </location>
</feature>
<evidence type="ECO:0000256" key="1">
    <source>
        <dbReference type="ARBA" id="ARBA00022908"/>
    </source>
</evidence>
<dbReference type="PROSITE" id="PS00397">
    <property type="entry name" value="RECOMBINASES_1"/>
    <property type="match status" value="1"/>
</dbReference>
<organism evidence="9 10">
    <name type="scientific">Sinomicrobium weinanense</name>
    <dbReference type="NCBI Taxonomy" id="2842200"/>
    <lineage>
        <taxon>Bacteria</taxon>
        <taxon>Pseudomonadati</taxon>
        <taxon>Bacteroidota</taxon>
        <taxon>Flavobacteriia</taxon>
        <taxon>Flavobacteriales</taxon>
        <taxon>Flavobacteriaceae</taxon>
        <taxon>Sinomicrobium</taxon>
    </lineage>
</organism>
<sequence length="516" mass="60206">MGKIADLYVRVSTDEQADKGYSQRDQEERLRKYCEINHIHIREVIYEDHSAKTFNRPDWKRLLSLLRKHKNKVDLILFTKWDRFSRNAGDAYQMISTLRRLGVEPQAVEQPLDLSIPENKMMLAFYLAAPEVENDRRSLNVFFGMRRAKKEGRYMGTAPVGYENKTRENGTKYIAPKEPEASLIRWCFEEVGRGVFNTAQVWNMAKEKGFKHSRSRLWCILRNPVYFGKIFIPKYQEEESRLVDGLHEALVSEELFYRVQDVLEGRGRTYRPKVVTTEDLPLRGFLICPRCGKLLTGSKSKGRSKYYTYYHCRNGCRHRVNATQVNKAFENYLKGYIPKEEIKKLYTALIVEEYQRQTENIYGKRKQILKQIKDYEGRLSYARDLLSTRQIDPLDYRDMKSDYGEEISRLEGNLARISNETEDVEGLLNEGIDELLKLNNCFKHGGWEESRSLIGSIYPENLTFDGFSFRTARVNDVVEIIYHINSMLPPNKNGTKKDFSSLSREVTSAGFKPATS</sequence>
<reference evidence="9 10" key="1">
    <citation type="submission" date="2020-09" db="EMBL/GenBank/DDBJ databases">
        <title>Sinomicrobium weinanense sp. nov., a halophilic bacteria isolated from saline-alkali soil.</title>
        <authorList>
            <person name="Wu P."/>
            <person name="Ren H."/>
            <person name="Mei Y."/>
            <person name="Liang Y."/>
            <person name="Chen Z."/>
        </authorList>
    </citation>
    <scope>NUCLEOTIDE SEQUENCE [LARGE SCALE GENOMIC DNA]</scope>
    <source>
        <strain evidence="9 10">FJxs</strain>
    </source>
</reference>
<evidence type="ECO:0000259" key="8">
    <source>
        <dbReference type="PROSITE" id="PS51737"/>
    </source>
</evidence>
<feature type="region of interest" description="Disordered" evidence="6">
    <location>
        <begin position="493"/>
        <end position="516"/>
    </location>
</feature>
<keyword evidence="10" id="KW-1185">Reference proteome</keyword>
<feature type="domain" description="Recombinase" evidence="8">
    <location>
        <begin position="159"/>
        <end position="269"/>
    </location>
</feature>
<evidence type="ECO:0000256" key="5">
    <source>
        <dbReference type="PROSITE-ProRule" id="PRU10137"/>
    </source>
</evidence>
<dbReference type="Gene3D" id="3.90.1750.20">
    <property type="entry name" value="Putative Large Serine Recombinase, Chain B, Domain 2"/>
    <property type="match status" value="1"/>
</dbReference>
<evidence type="ECO:0000313" key="9">
    <source>
        <dbReference type="EMBL" id="MBC9798218.1"/>
    </source>
</evidence>
<evidence type="ECO:0000256" key="4">
    <source>
        <dbReference type="PIRSR" id="PIRSR606118-50"/>
    </source>
</evidence>
<dbReference type="InterPro" id="IPR011109">
    <property type="entry name" value="DNA_bind_recombinase_dom"/>
</dbReference>
<dbReference type="InterPro" id="IPR038109">
    <property type="entry name" value="DNA_bind_recomb_sf"/>
</dbReference>
<dbReference type="PANTHER" id="PTHR30461">
    <property type="entry name" value="DNA-INVERTASE FROM LAMBDOID PROPHAGE"/>
    <property type="match status" value="1"/>
</dbReference>
<evidence type="ECO:0000259" key="7">
    <source>
        <dbReference type="PROSITE" id="PS51736"/>
    </source>
</evidence>
<keyword evidence="2" id="KW-0238">DNA-binding</keyword>
<dbReference type="Proteomes" id="UP000653730">
    <property type="component" value="Unassembled WGS sequence"/>
</dbReference>
<keyword evidence="3" id="KW-0233">DNA recombination</keyword>
<dbReference type="SMART" id="SM00857">
    <property type="entry name" value="Resolvase"/>
    <property type="match status" value="1"/>
</dbReference>
<dbReference type="Pfam" id="PF07508">
    <property type="entry name" value="Recombinase"/>
    <property type="match status" value="1"/>
</dbReference>
<keyword evidence="1" id="KW-0229">DNA integration</keyword>
<name>A0A926Q442_9FLAO</name>
<dbReference type="PANTHER" id="PTHR30461:SF23">
    <property type="entry name" value="DNA RECOMBINASE-RELATED"/>
    <property type="match status" value="1"/>
</dbReference>
<dbReference type="CDD" id="cd00338">
    <property type="entry name" value="Ser_Recombinase"/>
    <property type="match status" value="1"/>
</dbReference>
<evidence type="ECO:0000256" key="6">
    <source>
        <dbReference type="SAM" id="MobiDB-lite"/>
    </source>
</evidence>
<feature type="active site" description="O-(5'-phospho-DNA)-serine intermediate" evidence="4 5">
    <location>
        <position position="12"/>
    </location>
</feature>
<dbReference type="PROSITE" id="PS51737">
    <property type="entry name" value="RECOMBINASE_DNA_BIND"/>
    <property type="match status" value="1"/>
</dbReference>
<dbReference type="Gene3D" id="3.40.50.1390">
    <property type="entry name" value="Resolvase, N-terminal catalytic domain"/>
    <property type="match status" value="1"/>
</dbReference>
<dbReference type="GO" id="GO:0015074">
    <property type="term" value="P:DNA integration"/>
    <property type="evidence" value="ECO:0007669"/>
    <property type="project" value="UniProtKB-KW"/>
</dbReference>
<dbReference type="AlphaFoldDB" id="A0A926Q442"/>
<dbReference type="Pfam" id="PF00239">
    <property type="entry name" value="Resolvase"/>
    <property type="match status" value="1"/>
</dbReference>
<dbReference type="InterPro" id="IPR006118">
    <property type="entry name" value="Recombinase_CS"/>
</dbReference>
<dbReference type="InterPro" id="IPR036162">
    <property type="entry name" value="Resolvase-like_N_sf"/>
</dbReference>
<evidence type="ECO:0000256" key="2">
    <source>
        <dbReference type="ARBA" id="ARBA00023125"/>
    </source>
</evidence>
<evidence type="ECO:0000313" key="10">
    <source>
        <dbReference type="Proteomes" id="UP000653730"/>
    </source>
</evidence>
<dbReference type="GO" id="GO:0003677">
    <property type="term" value="F:DNA binding"/>
    <property type="evidence" value="ECO:0007669"/>
    <property type="project" value="UniProtKB-KW"/>
</dbReference>
<comment type="caution">
    <text evidence="9">The sequence shown here is derived from an EMBL/GenBank/DDBJ whole genome shotgun (WGS) entry which is preliminary data.</text>
</comment>
<dbReference type="InterPro" id="IPR050639">
    <property type="entry name" value="SSR_resolvase"/>
</dbReference>
<dbReference type="InterPro" id="IPR006119">
    <property type="entry name" value="Resolv_N"/>
</dbReference>